<evidence type="ECO:0000313" key="1">
    <source>
        <dbReference type="EMBL" id="PLB48470.1"/>
    </source>
</evidence>
<protein>
    <submittedName>
        <fullName evidence="1">Uncharacterized protein</fullName>
    </submittedName>
</protein>
<dbReference type="Proteomes" id="UP000234275">
    <property type="component" value="Unassembled WGS sequence"/>
</dbReference>
<comment type="caution">
    <text evidence="1">The sequence shown here is derived from an EMBL/GenBank/DDBJ whole genome shotgun (WGS) entry which is preliminary data.</text>
</comment>
<accession>A0A2I2G6H2</accession>
<sequence length="141" mass="15548">MTSVVHIMCGGPDDTEYRLNAVVIPNLPCDILTPLGRQELPFPAIQRGQAPRVVEHAQGSFVVRDSVRLHIWLDGTGTSDTRDFYIPIHEAGVIPALPQQQQDCPIHMIIGRDCVLDWDAYDGQNAPILSIGLARKTPAEK</sequence>
<dbReference type="GeneID" id="36557206"/>
<dbReference type="OrthoDB" id="10317872at2759"/>
<proteinExistence type="predicted"/>
<dbReference type="RefSeq" id="XP_024703772.1">
    <property type="nucleotide sequence ID" value="XM_024849507.1"/>
</dbReference>
<name>A0A2I2G6H2_9EURO</name>
<dbReference type="EMBL" id="MSFO01000005">
    <property type="protein sequence ID" value="PLB48470.1"/>
    <property type="molecule type" value="Genomic_DNA"/>
</dbReference>
<keyword evidence="2" id="KW-1185">Reference proteome</keyword>
<evidence type="ECO:0000313" key="2">
    <source>
        <dbReference type="Proteomes" id="UP000234275"/>
    </source>
</evidence>
<organism evidence="1 2">
    <name type="scientific">Aspergillus steynii IBT 23096</name>
    <dbReference type="NCBI Taxonomy" id="1392250"/>
    <lineage>
        <taxon>Eukaryota</taxon>
        <taxon>Fungi</taxon>
        <taxon>Dikarya</taxon>
        <taxon>Ascomycota</taxon>
        <taxon>Pezizomycotina</taxon>
        <taxon>Eurotiomycetes</taxon>
        <taxon>Eurotiomycetidae</taxon>
        <taxon>Eurotiales</taxon>
        <taxon>Aspergillaceae</taxon>
        <taxon>Aspergillus</taxon>
        <taxon>Aspergillus subgen. Circumdati</taxon>
    </lineage>
</organism>
<gene>
    <name evidence="1" type="ORF">P170DRAFT_438087</name>
</gene>
<dbReference type="VEuPathDB" id="FungiDB:P170DRAFT_438087"/>
<dbReference type="AlphaFoldDB" id="A0A2I2G6H2"/>
<reference evidence="1 2" key="1">
    <citation type="submission" date="2016-12" db="EMBL/GenBank/DDBJ databases">
        <title>The genomes of Aspergillus section Nigri reveals drivers in fungal speciation.</title>
        <authorList>
            <consortium name="DOE Joint Genome Institute"/>
            <person name="Vesth T.C."/>
            <person name="Nybo J."/>
            <person name="Theobald S."/>
            <person name="Brandl J."/>
            <person name="Frisvad J.C."/>
            <person name="Nielsen K.F."/>
            <person name="Lyhne E.K."/>
            <person name="Kogle M.E."/>
            <person name="Kuo A."/>
            <person name="Riley R."/>
            <person name="Clum A."/>
            <person name="Nolan M."/>
            <person name="Lipzen A."/>
            <person name="Salamov A."/>
            <person name="Henrissat B."/>
            <person name="Wiebenga A."/>
            <person name="De Vries R.P."/>
            <person name="Grigoriev I.V."/>
            <person name="Mortensen U.H."/>
            <person name="Andersen M.R."/>
            <person name="Baker S.E."/>
        </authorList>
    </citation>
    <scope>NUCLEOTIDE SEQUENCE [LARGE SCALE GENOMIC DNA]</scope>
    <source>
        <strain evidence="1 2">IBT 23096</strain>
    </source>
</reference>